<evidence type="ECO:0000256" key="1">
    <source>
        <dbReference type="SAM" id="MobiDB-lite"/>
    </source>
</evidence>
<dbReference type="EMBL" id="LT907988">
    <property type="protein sequence ID" value="SOE48312.1"/>
    <property type="molecule type" value="Genomic_DNA"/>
</dbReference>
<accession>A0A1C3K7T5</accession>
<reference evidence="2 4" key="1">
    <citation type="submission" date="2016-06" db="EMBL/GenBank/DDBJ databases">
        <authorList>
            <person name="Kjaerup R.B."/>
            <person name="Dalgaard T.S."/>
            <person name="Juul-Madsen H.R."/>
        </authorList>
    </citation>
    <scope>NUCLEOTIDE SEQUENCE [LARGE SCALE GENOMIC DNA]</scope>
    <source>
        <strain evidence="2">Orrdi1</strain>
    </source>
</reference>
<organism evidence="2 4">
    <name type="scientific">Orrella dioscoreae</name>
    <dbReference type="NCBI Taxonomy" id="1851544"/>
    <lineage>
        <taxon>Bacteria</taxon>
        <taxon>Pseudomonadati</taxon>
        <taxon>Pseudomonadota</taxon>
        <taxon>Betaproteobacteria</taxon>
        <taxon>Burkholderiales</taxon>
        <taxon>Alcaligenaceae</taxon>
        <taxon>Orrella</taxon>
    </lineage>
</organism>
<gene>
    <name evidence="2" type="ORF">ODI_02319</name>
    <name evidence="3" type="ORF">ODI_R1366</name>
</gene>
<dbReference type="Proteomes" id="UP000078558">
    <property type="component" value="Chromosome I"/>
</dbReference>
<protein>
    <submittedName>
        <fullName evidence="2">Uncharacterized protein</fullName>
    </submittedName>
</protein>
<evidence type="ECO:0000313" key="2">
    <source>
        <dbReference type="EMBL" id="SBT27417.1"/>
    </source>
</evidence>
<dbReference type="OrthoDB" id="6282430at2"/>
<reference evidence="3 4" key="2">
    <citation type="submission" date="2017-08" db="EMBL/GenBank/DDBJ databases">
        <authorList>
            <person name="de Groot N.N."/>
        </authorList>
    </citation>
    <scope>NUCLEOTIDE SEQUENCE [LARGE SCALE GENOMIC DNA]</scope>
    <source>
        <strain evidence="3">Orrdi1</strain>
    </source>
</reference>
<dbReference type="AlphaFoldDB" id="A0A1C3K7T5"/>
<dbReference type="STRING" id="1851544.ODI_02319"/>
<evidence type="ECO:0000313" key="3">
    <source>
        <dbReference type="EMBL" id="SOE48312.1"/>
    </source>
</evidence>
<sequence>MDALHTARLRPATADAATQAARTTSATPSAIAGNPAAAVSSTAKLSSFARQLSDAAAHAAWRDNGASREQLAALAGTITEALLGARYDQDKAAHDAEVPDSTDPARLALAEQATRYVNDEGPNPFKGLPRDQLALIAYDESGTFTVNEQRAAWLESYDQEQAWKRAAIARMDEEHERLGKVSERTQQGIRDHYASLPPIEAARYAE</sequence>
<keyword evidence="4" id="KW-1185">Reference proteome</keyword>
<evidence type="ECO:0000313" key="4">
    <source>
        <dbReference type="Proteomes" id="UP000078558"/>
    </source>
</evidence>
<feature type="compositionally biased region" description="Low complexity" evidence="1">
    <location>
        <begin position="12"/>
        <end position="29"/>
    </location>
</feature>
<feature type="region of interest" description="Disordered" evidence="1">
    <location>
        <begin position="1"/>
        <end position="29"/>
    </location>
</feature>
<dbReference type="EMBL" id="FLRC01000054">
    <property type="protein sequence ID" value="SBT27417.1"/>
    <property type="molecule type" value="Genomic_DNA"/>
</dbReference>
<dbReference type="KEGG" id="odi:ODI_R1366"/>
<proteinExistence type="predicted"/>
<name>A0A1C3K7T5_9BURK</name>
<dbReference type="RefSeq" id="WP_067759017.1">
    <property type="nucleotide sequence ID" value="NZ_LT907988.1"/>
</dbReference>